<dbReference type="SUPFAM" id="SSF48264">
    <property type="entry name" value="Cytochrome P450"/>
    <property type="match status" value="1"/>
</dbReference>
<evidence type="ECO:0000256" key="1">
    <source>
        <dbReference type="ARBA" id="ARBA00010617"/>
    </source>
</evidence>
<evidence type="ECO:0000256" key="2">
    <source>
        <dbReference type="ARBA" id="ARBA00022723"/>
    </source>
</evidence>
<dbReference type="AlphaFoldDB" id="A0A0U3BKU6"/>
<dbReference type="EMBL" id="KU041701">
    <property type="protein sequence ID" value="ALT04748.1"/>
    <property type="molecule type" value="mRNA"/>
</dbReference>
<evidence type="ECO:0000313" key="7">
    <source>
        <dbReference type="EMBL" id="ALT04748.1"/>
    </source>
</evidence>
<proteinExistence type="evidence at transcript level"/>
<dbReference type="GO" id="GO:0005506">
    <property type="term" value="F:iron ion binding"/>
    <property type="evidence" value="ECO:0007669"/>
    <property type="project" value="InterPro"/>
</dbReference>
<dbReference type="CDD" id="cd11073">
    <property type="entry name" value="CYP76-like"/>
    <property type="match status" value="1"/>
</dbReference>
<dbReference type="InterPro" id="IPR017972">
    <property type="entry name" value="Cyt_P450_CS"/>
</dbReference>
<dbReference type="FunFam" id="1.10.630.10:FF:000007">
    <property type="entry name" value="Cytochrome P450 76C4"/>
    <property type="match status" value="1"/>
</dbReference>
<feature type="binding site" description="axial binding residue" evidence="5">
    <location>
        <position position="432"/>
    </location>
    <ligand>
        <name>heme</name>
        <dbReference type="ChEBI" id="CHEBI:30413"/>
    </ligand>
    <ligandPart>
        <name>Fe</name>
        <dbReference type="ChEBI" id="CHEBI:18248"/>
    </ligandPart>
</feature>
<sequence length="489" mass="55358">MEIIILLIIIFTIIFVSKKLLSKSKLKLPPGPKPWPIIGNIHQLGNKPHRSAAELSKTYGPIMSLKLGSVTTIVISSPEIAQEMFLKHDLAFSGRMLPHALTATNHHEYSVAFLPICPRWRNLRKIATVQLFTSRQLDASQALRQKKVNELVEFVQQCCETGVSVDIGKAAFTTTLNLLANTFFSMDVASHVSSESQEFKDLVWNVQEEGARPNVSDFFPLVKNFDLQGVYKRSSYYLNKMLRFFEEIIDARLSDPMAPKDDVLGILLKLVEDEELSLNEVKHNLVGLFIAGTSSTSNTLEWAMTELLLNPEKMKKAQTEIDQILGKDAFIQESDISKLPYIQAIAKETHRMHPATPFLIPHKAVKDDNLWGYFVPKNTQIWVNVWSIGYDPSIWINPHSFSPERFLNKETAVKDRVRDFDLTPFGAGRRICPGMPLADRMVHLMLATLIHSFSWKYIDGATSKDIDMEEKFGIALQKAQPLQAIPLSR</sequence>
<dbReference type="InterPro" id="IPR002401">
    <property type="entry name" value="Cyt_P450_E_grp-I"/>
</dbReference>
<protein>
    <recommendedName>
        <fullName evidence="8">Cytochrome P450</fullName>
    </recommendedName>
</protein>
<keyword evidence="2 5" id="KW-0479">Metal-binding</keyword>
<dbReference type="InterPro" id="IPR036396">
    <property type="entry name" value="Cyt_P450_sf"/>
</dbReference>
<dbReference type="Pfam" id="PF00067">
    <property type="entry name" value="p450"/>
    <property type="match status" value="1"/>
</dbReference>
<dbReference type="PROSITE" id="PS00086">
    <property type="entry name" value="CYTOCHROME_P450"/>
    <property type="match status" value="1"/>
</dbReference>
<dbReference type="PANTHER" id="PTHR47950:SF44">
    <property type="entry name" value="CYTOCHROME P450, FAMILY 76, SUBFAMILY C, POLYPEPTIDE 5-RELATED"/>
    <property type="match status" value="1"/>
</dbReference>
<evidence type="ECO:0000256" key="5">
    <source>
        <dbReference type="PIRSR" id="PIRSR602401-1"/>
    </source>
</evidence>
<comment type="similarity">
    <text evidence="1 6">Belongs to the cytochrome P450 family.</text>
</comment>
<evidence type="ECO:0008006" key="8">
    <source>
        <dbReference type="Google" id="ProtNLM"/>
    </source>
</evidence>
<dbReference type="GO" id="GO:0020037">
    <property type="term" value="F:heme binding"/>
    <property type="evidence" value="ECO:0007669"/>
    <property type="project" value="InterPro"/>
</dbReference>
<dbReference type="PRINTS" id="PR00463">
    <property type="entry name" value="EP450I"/>
</dbReference>
<reference evidence="7" key="1">
    <citation type="journal article" date="2016" name="New Phytol.">
        <title>Elucidation of the first committed step in betalain biosynthesis enables the heterologous engineering of betalain pigments in plants.</title>
        <authorList>
            <person name="Polturak G."/>
            <person name="Breitel D."/>
            <person name="Grossman N."/>
            <person name="Sarrion-Perdigones A."/>
            <person name="Weithorn E."/>
            <person name="Pliner M."/>
            <person name="Orzaez D."/>
            <person name="Granell A."/>
            <person name="Rogachev I."/>
            <person name="Aharoni A."/>
        </authorList>
    </citation>
    <scope>NUCLEOTIDE SEQUENCE</scope>
    <source>
        <strain evidence="7">Bv10427</strain>
    </source>
</reference>
<keyword evidence="6" id="KW-0503">Monooxygenase</keyword>
<dbReference type="Gene3D" id="1.10.630.10">
    <property type="entry name" value="Cytochrome P450"/>
    <property type="match status" value="1"/>
</dbReference>
<keyword evidence="3 6" id="KW-0560">Oxidoreductase</keyword>
<dbReference type="GO" id="GO:0016705">
    <property type="term" value="F:oxidoreductase activity, acting on paired donors, with incorporation or reduction of molecular oxygen"/>
    <property type="evidence" value="ECO:0007669"/>
    <property type="project" value="InterPro"/>
</dbReference>
<name>A0A0U3BKU6_BETVU</name>
<dbReference type="PANTHER" id="PTHR47950">
    <property type="entry name" value="CYTOCHROME P450, FAMILY 76, SUBFAMILY C, POLYPEPTIDE 5-RELATED"/>
    <property type="match status" value="1"/>
</dbReference>
<evidence type="ECO:0000256" key="6">
    <source>
        <dbReference type="RuleBase" id="RU000461"/>
    </source>
</evidence>
<organism evidence="7">
    <name type="scientific">Beta vulgaris</name>
    <name type="common">Sugar beet</name>
    <dbReference type="NCBI Taxonomy" id="161934"/>
    <lineage>
        <taxon>Eukaryota</taxon>
        <taxon>Viridiplantae</taxon>
        <taxon>Streptophyta</taxon>
        <taxon>Embryophyta</taxon>
        <taxon>Tracheophyta</taxon>
        <taxon>Spermatophyta</taxon>
        <taxon>Magnoliopsida</taxon>
        <taxon>eudicotyledons</taxon>
        <taxon>Gunneridae</taxon>
        <taxon>Pentapetalae</taxon>
        <taxon>Caryophyllales</taxon>
        <taxon>Chenopodiaceae</taxon>
        <taxon>Betoideae</taxon>
        <taxon>Beta</taxon>
    </lineage>
</organism>
<comment type="cofactor">
    <cofactor evidence="5">
        <name>heme</name>
        <dbReference type="ChEBI" id="CHEBI:30413"/>
    </cofactor>
</comment>
<evidence type="ECO:0000256" key="3">
    <source>
        <dbReference type="ARBA" id="ARBA00023002"/>
    </source>
</evidence>
<dbReference type="PRINTS" id="PR00385">
    <property type="entry name" value="P450"/>
</dbReference>
<dbReference type="ExpressionAtlas" id="A0A0U3BKU6">
    <property type="expression patterns" value="baseline"/>
</dbReference>
<dbReference type="GO" id="GO:0004497">
    <property type="term" value="F:monooxygenase activity"/>
    <property type="evidence" value="ECO:0007669"/>
    <property type="project" value="UniProtKB-KW"/>
</dbReference>
<dbReference type="InterPro" id="IPR001128">
    <property type="entry name" value="Cyt_P450"/>
</dbReference>
<evidence type="ECO:0000256" key="4">
    <source>
        <dbReference type="ARBA" id="ARBA00023004"/>
    </source>
</evidence>
<accession>A0A0U3BKU6</accession>
<keyword evidence="5 6" id="KW-0349">Heme</keyword>
<keyword evidence="4 5" id="KW-0408">Iron</keyword>